<evidence type="ECO:0000313" key="3">
    <source>
        <dbReference type="Proteomes" id="UP001168877"/>
    </source>
</evidence>
<comment type="caution">
    <text evidence="2">The sequence shown here is derived from an EMBL/GenBank/DDBJ whole genome shotgun (WGS) entry which is preliminary data.</text>
</comment>
<dbReference type="PANTHER" id="PTHR47926">
    <property type="entry name" value="PENTATRICOPEPTIDE REPEAT-CONTAINING PROTEIN"/>
    <property type="match status" value="1"/>
</dbReference>
<evidence type="ECO:0008006" key="4">
    <source>
        <dbReference type="Google" id="ProtNLM"/>
    </source>
</evidence>
<proteinExistence type="predicted"/>
<dbReference type="GO" id="GO:0009451">
    <property type="term" value="P:RNA modification"/>
    <property type="evidence" value="ECO:0007669"/>
    <property type="project" value="InterPro"/>
</dbReference>
<reference evidence="2" key="1">
    <citation type="journal article" date="2022" name="Plant J.">
        <title>Strategies of tolerance reflected in two North American maple genomes.</title>
        <authorList>
            <person name="McEvoy S.L."/>
            <person name="Sezen U.U."/>
            <person name="Trouern-Trend A."/>
            <person name="McMahon S.M."/>
            <person name="Schaberg P.G."/>
            <person name="Yang J."/>
            <person name="Wegrzyn J.L."/>
            <person name="Swenson N.G."/>
        </authorList>
    </citation>
    <scope>NUCLEOTIDE SEQUENCE</scope>
    <source>
        <strain evidence="2">NS2018</strain>
    </source>
</reference>
<dbReference type="InterPro" id="IPR046960">
    <property type="entry name" value="PPR_At4g14850-like_plant"/>
</dbReference>
<organism evidence="2 3">
    <name type="scientific">Acer saccharum</name>
    <name type="common">Sugar maple</name>
    <dbReference type="NCBI Taxonomy" id="4024"/>
    <lineage>
        <taxon>Eukaryota</taxon>
        <taxon>Viridiplantae</taxon>
        <taxon>Streptophyta</taxon>
        <taxon>Embryophyta</taxon>
        <taxon>Tracheophyta</taxon>
        <taxon>Spermatophyta</taxon>
        <taxon>Magnoliopsida</taxon>
        <taxon>eudicotyledons</taxon>
        <taxon>Gunneridae</taxon>
        <taxon>Pentapetalae</taxon>
        <taxon>rosids</taxon>
        <taxon>malvids</taxon>
        <taxon>Sapindales</taxon>
        <taxon>Sapindaceae</taxon>
        <taxon>Hippocastanoideae</taxon>
        <taxon>Acereae</taxon>
        <taxon>Acer</taxon>
    </lineage>
</organism>
<dbReference type="Pfam" id="PF01535">
    <property type="entry name" value="PPR"/>
    <property type="match status" value="1"/>
</dbReference>
<evidence type="ECO:0000313" key="2">
    <source>
        <dbReference type="EMBL" id="KAK0586354.1"/>
    </source>
</evidence>
<dbReference type="Proteomes" id="UP001168877">
    <property type="component" value="Unassembled WGS sequence"/>
</dbReference>
<keyword evidence="1" id="KW-0677">Repeat</keyword>
<evidence type="ECO:0000256" key="1">
    <source>
        <dbReference type="ARBA" id="ARBA00022737"/>
    </source>
</evidence>
<dbReference type="EMBL" id="JAUESC010000382">
    <property type="protein sequence ID" value="KAK0586354.1"/>
    <property type="molecule type" value="Genomic_DNA"/>
</dbReference>
<reference evidence="2" key="2">
    <citation type="submission" date="2023-06" db="EMBL/GenBank/DDBJ databases">
        <authorList>
            <person name="Swenson N.G."/>
            <person name="Wegrzyn J.L."/>
            <person name="Mcevoy S.L."/>
        </authorList>
    </citation>
    <scope>NUCLEOTIDE SEQUENCE</scope>
    <source>
        <strain evidence="2">NS2018</strain>
        <tissue evidence="2">Leaf</tissue>
    </source>
</reference>
<dbReference type="Gene3D" id="1.25.40.10">
    <property type="entry name" value="Tetratricopeptide repeat domain"/>
    <property type="match status" value="1"/>
</dbReference>
<dbReference type="AlphaFoldDB" id="A0AA39S7K6"/>
<dbReference type="InterPro" id="IPR002885">
    <property type="entry name" value="PPR_rpt"/>
</dbReference>
<dbReference type="InterPro" id="IPR011990">
    <property type="entry name" value="TPR-like_helical_dom_sf"/>
</dbReference>
<keyword evidence="3" id="KW-1185">Reference proteome</keyword>
<dbReference type="GO" id="GO:0003723">
    <property type="term" value="F:RNA binding"/>
    <property type="evidence" value="ECO:0007669"/>
    <property type="project" value="InterPro"/>
</dbReference>
<gene>
    <name evidence="2" type="ORF">LWI29_005547</name>
</gene>
<sequence>MELKTIVTCNQYFNALIVGDCAKEALQAFYNLEKGYKPTMSTYVTLISGYTHCDLYAEGIALYERLHKDKTIIPPIKFYGVAINLHYKSDMFDHAFTLIETMRVEPNMVVWNAILSASISVGQHDIVEVVIKNSLEEVNPRKRFGYGQDVSKILRGDEEL</sequence>
<accession>A0AA39S7K6</accession>
<protein>
    <recommendedName>
        <fullName evidence="4">Pentatricopeptide repeat-containing protein</fullName>
    </recommendedName>
</protein>
<name>A0AA39S7K6_ACESA</name>